<dbReference type="InterPro" id="IPR011650">
    <property type="entry name" value="Peptidase_M20_dimer"/>
</dbReference>
<dbReference type="CDD" id="cd03888">
    <property type="entry name" value="M20_PepV"/>
    <property type="match status" value="1"/>
</dbReference>
<evidence type="ECO:0000256" key="2">
    <source>
        <dbReference type="ARBA" id="ARBA00006247"/>
    </source>
</evidence>
<dbReference type="Pfam" id="PF01546">
    <property type="entry name" value="Peptidase_M20"/>
    <property type="match status" value="1"/>
</dbReference>
<evidence type="ECO:0000256" key="7">
    <source>
        <dbReference type="ARBA" id="ARBA00022997"/>
    </source>
</evidence>
<dbReference type="GO" id="GO:0006508">
    <property type="term" value="P:proteolysis"/>
    <property type="evidence" value="ECO:0007669"/>
    <property type="project" value="UniProtKB-KW"/>
</dbReference>
<dbReference type="Gene3D" id="3.40.630.10">
    <property type="entry name" value="Zn peptidases"/>
    <property type="match status" value="1"/>
</dbReference>
<evidence type="ECO:0000256" key="5">
    <source>
        <dbReference type="ARBA" id="ARBA00022801"/>
    </source>
</evidence>
<dbReference type="GO" id="GO:0006526">
    <property type="term" value="P:L-arginine biosynthetic process"/>
    <property type="evidence" value="ECO:0007669"/>
    <property type="project" value="TreeGrafter"/>
</dbReference>
<keyword evidence="3" id="KW-0645">Protease</keyword>
<dbReference type="GO" id="GO:0008237">
    <property type="term" value="F:metallopeptidase activity"/>
    <property type="evidence" value="ECO:0007669"/>
    <property type="project" value="UniProtKB-KW"/>
</dbReference>
<evidence type="ECO:0000256" key="4">
    <source>
        <dbReference type="ARBA" id="ARBA00022723"/>
    </source>
</evidence>
<dbReference type="PANTHER" id="PTHR43808:SF31">
    <property type="entry name" value="N-ACETYL-L-CITRULLINE DEACETYLASE"/>
    <property type="match status" value="1"/>
</dbReference>
<dbReference type="PANTHER" id="PTHR43808">
    <property type="entry name" value="ACETYLORNITHINE DEACETYLASE"/>
    <property type="match status" value="1"/>
</dbReference>
<dbReference type="SUPFAM" id="SSF55031">
    <property type="entry name" value="Bacterial exopeptidase dimerisation domain"/>
    <property type="match status" value="1"/>
</dbReference>
<comment type="similarity">
    <text evidence="2">Belongs to the peptidase M20A family.</text>
</comment>
<gene>
    <name evidence="10" type="ORF">SAMN04488112_10622</name>
</gene>
<keyword evidence="7" id="KW-0224">Dipeptidase</keyword>
<evidence type="ECO:0000256" key="6">
    <source>
        <dbReference type="ARBA" id="ARBA00022833"/>
    </source>
</evidence>
<evidence type="ECO:0000256" key="8">
    <source>
        <dbReference type="ARBA" id="ARBA00023049"/>
    </source>
</evidence>
<feature type="domain" description="Peptidase M20 dimerisation" evidence="9">
    <location>
        <begin position="272"/>
        <end position="383"/>
    </location>
</feature>
<keyword evidence="11" id="KW-1185">Reference proteome</keyword>
<reference evidence="10 11" key="1">
    <citation type="submission" date="2016-10" db="EMBL/GenBank/DDBJ databases">
        <authorList>
            <person name="de Groot N.N."/>
        </authorList>
    </citation>
    <scope>NUCLEOTIDE SEQUENCE [LARGE SCALE GENOMIC DNA]</scope>
    <source>
        <strain evidence="10 11">DSM 45514</strain>
    </source>
</reference>
<evidence type="ECO:0000256" key="1">
    <source>
        <dbReference type="ARBA" id="ARBA00001947"/>
    </source>
</evidence>
<keyword evidence="4" id="KW-0479">Metal-binding</keyword>
<dbReference type="NCBIfam" id="TIGR01887">
    <property type="entry name" value="dipeptidaselike"/>
    <property type="match status" value="1"/>
</dbReference>
<organism evidence="10 11">
    <name type="scientific">Melghirimyces thermohalophilus</name>
    <dbReference type="NCBI Taxonomy" id="1236220"/>
    <lineage>
        <taxon>Bacteria</taxon>
        <taxon>Bacillati</taxon>
        <taxon>Bacillota</taxon>
        <taxon>Bacilli</taxon>
        <taxon>Bacillales</taxon>
        <taxon>Thermoactinomycetaceae</taxon>
        <taxon>Melghirimyces</taxon>
    </lineage>
</organism>
<dbReference type="Pfam" id="PF07687">
    <property type="entry name" value="M20_dimer"/>
    <property type="match status" value="1"/>
</dbReference>
<evidence type="ECO:0000256" key="3">
    <source>
        <dbReference type="ARBA" id="ARBA00022670"/>
    </source>
</evidence>
<keyword evidence="6" id="KW-0862">Zinc</keyword>
<dbReference type="InterPro" id="IPR050072">
    <property type="entry name" value="Peptidase_M20A"/>
</dbReference>
<keyword evidence="5" id="KW-0378">Hydrolase</keyword>
<dbReference type="SUPFAM" id="SSF53187">
    <property type="entry name" value="Zn-dependent exopeptidases"/>
    <property type="match status" value="1"/>
</dbReference>
<accession>A0A1G6KL53</accession>
<dbReference type="EMBL" id="FMZA01000006">
    <property type="protein sequence ID" value="SDC31265.1"/>
    <property type="molecule type" value="Genomic_DNA"/>
</dbReference>
<dbReference type="STRING" id="1236220.SAMN04488112_10622"/>
<dbReference type="PROSITE" id="PS00758">
    <property type="entry name" value="ARGE_DAPE_CPG2_1"/>
    <property type="match status" value="1"/>
</dbReference>
<dbReference type="Gene3D" id="3.30.70.360">
    <property type="match status" value="2"/>
</dbReference>
<evidence type="ECO:0000259" key="9">
    <source>
        <dbReference type="Pfam" id="PF07687"/>
    </source>
</evidence>
<evidence type="ECO:0000313" key="11">
    <source>
        <dbReference type="Proteomes" id="UP000199387"/>
    </source>
</evidence>
<proteinExistence type="inferred from homology"/>
<dbReference type="GO" id="GO:0008777">
    <property type="term" value="F:acetylornithine deacetylase activity"/>
    <property type="evidence" value="ECO:0007669"/>
    <property type="project" value="TreeGrafter"/>
</dbReference>
<dbReference type="InterPro" id="IPR002933">
    <property type="entry name" value="Peptidase_M20"/>
</dbReference>
<dbReference type="InterPro" id="IPR010964">
    <property type="entry name" value="M20A_pepV-rel"/>
</dbReference>
<protein>
    <submittedName>
        <fullName evidence="10">Succinyl-diaminopimelate desuccinylase</fullName>
    </submittedName>
</protein>
<dbReference type="GO" id="GO:0016805">
    <property type="term" value="F:dipeptidase activity"/>
    <property type="evidence" value="ECO:0007669"/>
    <property type="project" value="UniProtKB-KW"/>
</dbReference>
<comment type="cofactor">
    <cofactor evidence="1">
        <name>Zn(2+)</name>
        <dbReference type="ChEBI" id="CHEBI:29105"/>
    </cofactor>
</comment>
<name>A0A1G6KL53_9BACL</name>
<dbReference type="InterPro" id="IPR001261">
    <property type="entry name" value="ArgE/DapE_CS"/>
</dbReference>
<dbReference type="GO" id="GO:0008270">
    <property type="term" value="F:zinc ion binding"/>
    <property type="evidence" value="ECO:0007669"/>
    <property type="project" value="InterPro"/>
</dbReference>
<dbReference type="Proteomes" id="UP000199387">
    <property type="component" value="Unassembled WGS sequence"/>
</dbReference>
<sequence>MKDEKEERDLSIAWWKEIEVYREQMMECLTELCSIESVLDESTAGPAAPFGKGIAQALEVMLQLGEKEGFITKNLDGYAGHVEYGQGEEIVGVLAHLDVVPAGDGWTSPPFEPEIREGKFYARGAQDDKGPAMAAFFALKLVKDLGLPLHRRVRLILGTDEESRWRDMDHYFQHEPMPELAFTPDGDFPIIHAEKGLVDLTLSGPVDKVSQLEEGQWKLARLEAGQRANMVPDLAAARLEGEEDVFGLKEAFQDYLITHQIRGYAEEADDHLKLIVEGKAHHGSEPDQGVNAACQLARFLGQLHLDEAGARYVSLINDCLDGGWFGEKLEIAQEDDRVGRLTVNPGVFRYEPGEGQYLELNIRYPIAADMETIRRKVEEKLDSYGLSITDVDHKPGHYVEPDHPLIQTLRKVYEEQTGESGEPIAIGGATYARALRPGVVFGPLFPGHLERAHQKDEFIDVEQLMQAAALYAQAIYELANRGKND</sequence>
<dbReference type="InterPro" id="IPR036264">
    <property type="entry name" value="Bact_exopeptidase_dim_dom"/>
</dbReference>
<keyword evidence="8" id="KW-0482">Metalloprotease</keyword>
<dbReference type="NCBIfam" id="NF005591">
    <property type="entry name" value="PRK07318.1"/>
    <property type="match status" value="1"/>
</dbReference>
<dbReference type="AlphaFoldDB" id="A0A1G6KL53"/>
<evidence type="ECO:0000313" key="10">
    <source>
        <dbReference type="EMBL" id="SDC31265.1"/>
    </source>
</evidence>
<dbReference type="PROSITE" id="PS00759">
    <property type="entry name" value="ARGE_DAPE_CPG2_2"/>
    <property type="match status" value="1"/>
</dbReference>